<gene>
    <name evidence="5" type="ORF">GCM10023149_24140</name>
</gene>
<evidence type="ECO:0000256" key="1">
    <source>
        <dbReference type="ARBA" id="ARBA00023015"/>
    </source>
</evidence>
<dbReference type="SUPFAM" id="SSF51215">
    <property type="entry name" value="Regulatory protein AraC"/>
    <property type="match status" value="1"/>
</dbReference>
<dbReference type="InterPro" id="IPR009057">
    <property type="entry name" value="Homeodomain-like_sf"/>
</dbReference>
<evidence type="ECO:0000259" key="4">
    <source>
        <dbReference type="PROSITE" id="PS01124"/>
    </source>
</evidence>
<evidence type="ECO:0000313" key="5">
    <source>
        <dbReference type="EMBL" id="GAA4323290.1"/>
    </source>
</evidence>
<keyword evidence="6" id="KW-1185">Reference proteome</keyword>
<keyword evidence="1" id="KW-0805">Transcription regulation</keyword>
<accession>A0ABP8GFT7</accession>
<proteinExistence type="predicted"/>
<dbReference type="InterPro" id="IPR018060">
    <property type="entry name" value="HTH_AraC"/>
</dbReference>
<dbReference type="SMART" id="SM00342">
    <property type="entry name" value="HTH_ARAC"/>
    <property type="match status" value="1"/>
</dbReference>
<organism evidence="5 6">
    <name type="scientific">Mucilaginibacter gynuensis</name>
    <dbReference type="NCBI Taxonomy" id="1302236"/>
    <lineage>
        <taxon>Bacteria</taxon>
        <taxon>Pseudomonadati</taxon>
        <taxon>Bacteroidota</taxon>
        <taxon>Sphingobacteriia</taxon>
        <taxon>Sphingobacteriales</taxon>
        <taxon>Sphingobacteriaceae</taxon>
        <taxon>Mucilaginibacter</taxon>
    </lineage>
</organism>
<dbReference type="SUPFAM" id="SSF46689">
    <property type="entry name" value="Homeodomain-like"/>
    <property type="match status" value="1"/>
</dbReference>
<dbReference type="Gene3D" id="1.10.10.60">
    <property type="entry name" value="Homeodomain-like"/>
    <property type="match status" value="1"/>
</dbReference>
<dbReference type="EMBL" id="BAABFT010000005">
    <property type="protein sequence ID" value="GAA4323290.1"/>
    <property type="molecule type" value="Genomic_DNA"/>
</dbReference>
<comment type="caution">
    <text evidence="5">The sequence shown here is derived from an EMBL/GenBank/DDBJ whole genome shotgun (WGS) entry which is preliminary data.</text>
</comment>
<keyword evidence="3" id="KW-0804">Transcription</keyword>
<dbReference type="PANTHER" id="PTHR43280:SF2">
    <property type="entry name" value="HTH-TYPE TRANSCRIPTIONAL REGULATOR EXSA"/>
    <property type="match status" value="1"/>
</dbReference>
<evidence type="ECO:0000313" key="6">
    <source>
        <dbReference type="Proteomes" id="UP001500582"/>
    </source>
</evidence>
<evidence type="ECO:0000256" key="2">
    <source>
        <dbReference type="ARBA" id="ARBA00023125"/>
    </source>
</evidence>
<reference evidence="6" key="1">
    <citation type="journal article" date="2019" name="Int. J. Syst. Evol. Microbiol.">
        <title>The Global Catalogue of Microorganisms (GCM) 10K type strain sequencing project: providing services to taxonomists for standard genome sequencing and annotation.</title>
        <authorList>
            <consortium name="The Broad Institute Genomics Platform"/>
            <consortium name="The Broad Institute Genome Sequencing Center for Infectious Disease"/>
            <person name="Wu L."/>
            <person name="Ma J."/>
        </authorList>
    </citation>
    <scope>NUCLEOTIDE SEQUENCE [LARGE SCALE GENOMIC DNA]</scope>
    <source>
        <strain evidence="6">JCM 17705</strain>
    </source>
</reference>
<sequence length="273" mass="31489">MTGKSDGGIAIARKIFTDTWVFDELQYAHRDDYHLFLFQEEGRTEMKIDFQGYCLESGSIICIHPDQVHHLGPFFAGKVSFLLIDKENLLPEQLNLLEDIRPIKPLHLDDQSCALIADTVTLCLRLHEQTEKKMYHTLVKESCNLLVGLFISQYLAGTTSYDKLSRPEQITKAFRTILDQYFVSAKRPADYAQKLNISTPYLYECVKNATGFSVSYHIEQRVILEAKRLLYYSDRSVKQIAAELGFNDYPYFTRLFAKVTGMTALAFRKKNRD</sequence>
<protein>
    <submittedName>
        <fullName evidence="5">AraC family transcriptional regulator</fullName>
    </submittedName>
</protein>
<dbReference type="PROSITE" id="PS01124">
    <property type="entry name" value="HTH_ARAC_FAMILY_2"/>
    <property type="match status" value="1"/>
</dbReference>
<dbReference type="Proteomes" id="UP001500582">
    <property type="component" value="Unassembled WGS sequence"/>
</dbReference>
<evidence type="ECO:0000256" key="3">
    <source>
        <dbReference type="ARBA" id="ARBA00023163"/>
    </source>
</evidence>
<dbReference type="RefSeq" id="WP_345211333.1">
    <property type="nucleotide sequence ID" value="NZ_BAABFT010000005.1"/>
</dbReference>
<dbReference type="InterPro" id="IPR037923">
    <property type="entry name" value="HTH-like"/>
</dbReference>
<feature type="domain" description="HTH araC/xylS-type" evidence="4">
    <location>
        <begin position="172"/>
        <end position="270"/>
    </location>
</feature>
<keyword evidence="2" id="KW-0238">DNA-binding</keyword>
<dbReference type="Pfam" id="PF12833">
    <property type="entry name" value="HTH_18"/>
    <property type="match status" value="1"/>
</dbReference>
<dbReference type="PANTHER" id="PTHR43280">
    <property type="entry name" value="ARAC-FAMILY TRANSCRIPTIONAL REGULATOR"/>
    <property type="match status" value="1"/>
</dbReference>
<name>A0ABP8GFT7_9SPHI</name>